<keyword evidence="2" id="KW-1185">Reference proteome</keyword>
<organism evidence="2 3">
    <name type="scientific">Parastrongyloides trichosuri</name>
    <name type="common">Possum-specific nematode worm</name>
    <dbReference type="NCBI Taxonomy" id="131310"/>
    <lineage>
        <taxon>Eukaryota</taxon>
        <taxon>Metazoa</taxon>
        <taxon>Ecdysozoa</taxon>
        <taxon>Nematoda</taxon>
        <taxon>Chromadorea</taxon>
        <taxon>Rhabditida</taxon>
        <taxon>Tylenchina</taxon>
        <taxon>Panagrolaimomorpha</taxon>
        <taxon>Strongyloidoidea</taxon>
        <taxon>Strongyloididae</taxon>
        <taxon>Parastrongyloides</taxon>
    </lineage>
</organism>
<accession>A0A0N4ZL02</accession>
<reference evidence="3" key="1">
    <citation type="submission" date="2017-02" db="UniProtKB">
        <authorList>
            <consortium name="WormBaseParasite"/>
        </authorList>
    </citation>
    <scope>IDENTIFICATION</scope>
</reference>
<dbReference type="WBParaSite" id="PTRK_0000878500.1">
    <property type="protein sequence ID" value="PTRK_0000878500.1"/>
    <property type="gene ID" value="PTRK_0000878500"/>
</dbReference>
<feature type="region of interest" description="Disordered" evidence="1">
    <location>
        <begin position="1"/>
        <end position="50"/>
    </location>
</feature>
<feature type="compositionally biased region" description="Low complexity" evidence="1">
    <location>
        <begin position="570"/>
        <end position="580"/>
    </location>
</feature>
<name>A0A0N4ZL02_PARTI</name>
<protein>
    <submittedName>
        <fullName evidence="3">LigA</fullName>
    </submittedName>
</protein>
<feature type="compositionally biased region" description="Basic and acidic residues" evidence="1">
    <location>
        <begin position="434"/>
        <end position="443"/>
    </location>
</feature>
<feature type="compositionally biased region" description="Low complexity" evidence="1">
    <location>
        <begin position="508"/>
        <end position="520"/>
    </location>
</feature>
<dbReference type="AlphaFoldDB" id="A0A0N4ZL02"/>
<feature type="compositionally biased region" description="Gly residues" evidence="1">
    <location>
        <begin position="555"/>
        <end position="569"/>
    </location>
</feature>
<proteinExistence type="predicted"/>
<feature type="region of interest" description="Disordered" evidence="1">
    <location>
        <begin position="429"/>
        <end position="591"/>
    </location>
</feature>
<sequence length="591" mass="61874">MCASPLLAKAEDDAGREAETRVDDPEEGGRDQNHDEDHHRGDPGLLAAGPHDLAGFSANFADELRNGRLLLRRGRVDGHGRCALRGCCGLGPRGAAAARGLRLGHLTSLQPLDPAAPHGKSQAITTGGMAGVEGLEPPALDQRAVDNHPAARPSPEGGVCPSPTVISRAICAADARSRGFSSEQTRHGAGLIAQPFHQGVGIADREGLGPAAAVHHRHRLDLFGNHLDHRHGVAARRPGAEVGRAGDDQVIQPIHLVAVRDLLSAAVDGDADRLPFFAHAAHGHADARVGGQVLQLLAVAGGDEIEVQPVVQIAQRRRLRPSVGAVHGQGHQLLAVQQLEDGGHRAAVDRGDARGRAHGVSPEDDEAVWLGSFDAALTQIKATGRRFGSNVPMTESRFASDAPRLEVAPLSEAEAPAAFALARLPLSPRLPRYSGDDVREHRCGPGRNRRGASGRRPSVLHLRRPSAGPGPGPVPRRRPEPLCLQRRGRGGEAVSPAARRTTPDHRLPVPGRLPGPGRTRAVQLHGRSLDAAERLPLPTRRLRSTAERPARAGAPSGGPGRGRANGGAGADRPAGPQDGARAAGQLPDPPG</sequence>
<evidence type="ECO:0000313" key="3">
    <source>
        <dbReference type="WBParaSite" id="PTRK_0000878500.1"/>
    </source>
</evidence>
<dbReference type="Proteomes" id="UP000038045">
    <property type="component" value="Unplaced"/>
</dbReference>
<feature type="compositionally biased region" description="Basic and acidic residues" evidence="1">
    <location>
        <begin position="9"/>
        <end position="42"/>
    </location>
</feature>
<evidence type="ECO:0000313" key="2">
    <source>
        <dbReference type="Proteomes" id="UP000038045"/>
    </source>
</evidence>
<evidence type="ECO:0000256" key="1">
    <source>
        <dbReference type="SAM" id="MobiDB-lite"/>
    </source>
</evidence>